<dbReference type="Gene3D" id="2.60.120.10">
    <property type="entry name" value="Jelly Rolls"/>
    <property type="match status" value="1"/>
</dbReference>
<evidence type="ECO:0000259" key="4">
    <source>
        <dbReference type="PROSITE" id="PS50042"/>
    </source>
</evidence>
<dbReference type="PROSITE" id="PS50042">
    <property type="entry name" value="CNMP_BINDING_3"/>
    <property type="match status" value="1"/>
</dbReference>
<name>A0ABU2JYV0_9ACTN</name>
<keyword evidence="3" id="KW-0804">Transcription</keyword>
<evidence type="ECO:0000313" key="7">
    <source>
        <dbReference type="Proteomes" id="UP001183410"/>
    </source>
</evidence>
<dbReference type="InterPro" id="IPR050397">
    <property type="entry name" value="Env_Response_Regulators"/>
</dbReference>
<keyword evidence="1" id="KW-0805">Transcription regulation</keyword>
<gene>
    <name evidence="6" type="ORF">RM844_28280</name>
</gene>
<organism evidence="6 7">
    <name type="scientific">Streptomyces chisholmiae</name>
    <dbReference type="NCBI Taxonomy" id="3075540"/>
    <lineage>
        <taxon>Bacteria</taxon>
        <taxon>Bacillati</taxon>
        <taxon>Actinomycetota</taxon>
        <taxon>Actinomycetes</taxon>
        <taxon>Kitasatosporales</taxon>
        <taxon>Streptomycetaceae</taxon>
        <taxon>Streptomyces</taxon>
    </lineage>
</organism>
<reference evidence="7" key="1">
    <citation type="submission" date="2023-07" db="EMBL/GenBank/DDBJ databases">
        <title>30 novel species of actinomycetes from the DSMZ collection.</title>
        <authorList>
            <person name="Nouioui I."/>
        </authorList>
    </citation>
    <scope>NUCLEOTIDE SEQUENCE [LARGE SCALE GENOMIC DNA]</scope>
    <source>
        <strain evidence="7">DSM 44915</strain>
    </source>
</reference>
<dbReference type="InterPro" id="IPR000595">
    <property type="entry name" value="cNMP-bd_dom"/>
</dbReference>
<dbReference type="InterPro" id="IPR012318">
    <property type="entry name" value="HTH_CRP"/>
</dbReference>
<dbReference type="InterPro" id="IPR014710">
    <property type="entry name" value="RmlC-like_jellyroll"/>
</dbReference>
<dbReference type="Proteomes" id="UP001183410">
    <property type="component" value="Unassembled WGS sequence"/>
</dbReference>
<keyword evidence="2" id="KW-0238">DNA-binding</keyword>
<accession>A0ABU2JYV0</accession>
<dbReference type="Pfam" id="PF00027">
    <property type="entry name" value="cNMP_binding"/>
    <property type="match status" value="1"/>
</dbReference>
<dbReference type="SMART" id="SM00419">
    <property type="entry name" value="HTH_CRP"/>
    <property type="match status" value="1"/>
</dbReference>
<dbReference type="CDD" id="cd00038">
    <property type="entry name" value="CAP_ED"/>
    <property type="match status" value="1"/>
</dbReference>
<dbReference type="Pfam" id="PF13545">
    <property type="entry name" value="HTH_Crp_2"/>
    <property type="match status" value="1"/>
</dbReference>
<feature type="domain" description="HTH crp-type" evidence="5">
    <location>
        <begin position="137"/>
        <end position="211"/>
    </location>
</feature>
<evidence type="ECO:0000313" key="6">
    <source>
        <dbReference type="EMBL" id="MDT0270175.1"/>
    </source>
</evidence>
<dbReference type="InterPro" id="IPR018490">
    <property type="entry name" value="cNMP-bd_dom_sf"/>
</dbReference>
<sequence length="219" mass="23102">MGEVEPFTAEQLGLIHGAGRERRWARGAAVVSEGMPSGEVILLESGLVKITTELANGYTSLLAVRGPGELLGELSCLDGRPRSATGTALEPVRGTVVPGERFRRLLAAHGSLALAVLCSVAARLRDSDRLRAEHGAYPAGVRVAHVLWEMASRHGVPTADPPGGLVVRVTQQELAGAAGTSRESLVRALAELASEGLIERGRGRTLVRDPEGLRDRGLE</sequence>
<dbReference type="SUPFAM" id="SSF51206">
    <property type="entry name" value="cAMP-binding domain-like"/>
    <property type="match status" value="1"/>
</dbReference>
<evidence type="ECO:0000259" key="5">
    <source>
        <dbReference type="PROSITE" id="PS51063"/>
    </source>
</evidence>
<evidence type="ECO:0000256" key="2">
    <source>
        <dbReference type="ARBA" id="ARBA00023125"/>
    </source>
</evidence>
<dbReference type="PROSITE" id="PS51063">
    <property type="entry name" value="HTH_CRP_2"/>
    <property type="match status" value="1"/>
</dbReference>
<dbReference type="SUPFAM" id="SSF46785">
    <property type="entry name" value="Winged helix' DNA-binding domain"/>
    <property type="match status" value="1"/>
</dbReference>
<dbReference type="SMART" id="SM00100">
    <property type="entry name" value="cNMP"/>
    <property type="match status" value="1"/>
</dbReference>
<dbReference type="PANTHER" id="PTHR24567">
    <property type="entry name" value="CRP FAMILY TRANSCRIPTIONAL REGULATORY PROTEIN"/>
    <property type="match status" value="1"/>
</dbReference>
<evidence type="ECO:0000256" key="1">
    <source>
        <dbReference type="ARBA" id="ARBA00023015"/>
    </source>
</evidence>
<protein>
    <submittedName>
        <fullName evidence="6">Crp/Fnr family transcriptional regulator</fullName>
    </submittedName>
</protein>
<dbReference type="EMBL" id="JAVREO010000024">
    <property type="protein sequence ID" value="MDT0270175.1"/>
    <property type="molecule type" value="Genomic_DNA"/>
</dbReference>
<dbReference type="InterPro" id="IPR036390">
    <property type="entry name" value="WH_DNA-bd_sf"/>
</dbReference>
<comment type="caution">
    <text evidence="6">The sequence shown here is derived from an EMBL/GenBank/DDBJ whole genome shotgun (WGS) entry which is preliminary data.</text>
</comment>
<proteinExistence type="predicted"/>
<dbReference type="PANTHER" id="PTHR24567:SF74">
    <property type="entry name" value="HTH-TYPE TRANSCRIPTIONAL REGULATOR ARCR"/>
    <property type="match status" value="1"/>
</dbReference>
<keyword evidence="7" id="KW-1185">Reference proteome</keyword>
<dbReference type="RefSeq" id="WP_311670255.1">
    <property type="nucleotide sequence ID" value="NZ_JAVREO010000024.1"/>
</dbReference>
<evidence type="ECO:0000256" key="3">
    <source>
        <dbReference type="ARBA" id="ARBA00023163"/>
    </source>
</evidence>
<feature type="domain" description="Cyclic nucleotide-binding" evidence="4">
    <location>
        <begin position="3"/>
        <end position="106"/>
    </location>
</feature>